<dbReference type="NCBIfam" id="NF002098">
    <property type="entry name" value="PRK00943.1"/>
    <property type="match status" value="1"/>
</dbReference>
<feature type="domain" description="PurM-like N-terminal" evidence="10">
    <location>
        <begin position="30"/>
        <end position="135"/>
    </location>
</feature>
<dbReference type="InterPro" id="IPR036676">
    <property type="entry name" value="PurM-like_C_sf"/>
</dbReference>
<evidence type="ECO:0000256" key="4">
    <source>
        <dbReference type="ARBA" id="ARBA00022741"/>
    </source>
</evidence>
<evidence type="ECO:0000256" key="6">
    <source>
        <dbReference type="ARBA" id="ARBA00022840"/>
    </source>
</evidence>
<dbReference type="Gene3D" id="3.30.1330.10">
    <property type="entry name" value="PurM-like, N-terminal domain"/>
    <property type="match status" value="1"/>
</dbReference>
<dbReference type="AlphaFoldDB" id="A0A939BSM9"/>
<evidence type="ECO:0000313" key="12">
    <source>
        <dbReference type="EMBL" id="MBM7557316.1"/>
    </source>
</evidence>
<dbReference type="NCBIfam" id="TIGR00476">
    <property type="entry name" value="selD"/>
    <property type="match status" value="1"/>
</dbReference>
<comment type="similarity">
    <text evidence="1 9">Belongs to the selenophosphate synthase 1 family. Class I subfamily.</text>
</comment>
<evidence type="ECO:0000256" key="3">
    <source>
        <dbReference type="ARBA" id="ARBA00022723"/>
    </source>
</evidence>
<dbReference type="HAMAP" id="MF_00625">
    <property type="entry name" value="SelD"/>
    <property type="match status" value="1"/>
</dbReference>
<dbReference type="Pfam" id="PF00586">
    <property type="entry name" value="AIRS"/>
    <property type="match status" value="1"/>
</dbReference>
<reference evidence="12" key="1">
    <citation type="submission" date="2021-01" db="EMBL/GenBank/DDBJ databases">
        <title>Genomic Encyclopedia of Type Strains, Phase IV (KMG-IV): sequencing the most valuable type-strain genomes for metagenomic binning, comparative biology and taxonomic classification.</title>
        <authorList>
            <person name="Goeker M."/>
        </authorList>
    </citation>
    <scope>NUCLEOTIDE SEQUENCE</scope>
    <source>
        <strain evidence="12">DSM 23230</strain>
    </source>
</reference>
<comment type="subunit">
    <text evidence="9">Homodimer.</text>
</comment>
<protein>
    <recommendedName>
        <fullName evidence="9">Selenide, water dikinase</fullName>
        <ecNumber evidence="9">2.7.9.3</ecNumber>
    </recommendedName>
    <alternativeName>
        <fullName evidence="9">Selenium donor protein</fullName>
    </alternativeName>
    <alternativeName>
        <fullName evidence="9">Selenophosphate synthase</fullName>
    </alternativeName>
</protein>
<comment type="cofactor">
    <cofactor evidence="9">
        <name>Mg(2+)</name>
        <dbReference type="ChEBI" id="CHEBI:18420"/>
    </cofactor>
    <text evidence="9">Binds 1 Mg(2+) ion per monomer.</text>
</comment>
<evidence type="ECO:0000256" key="1">
    <source>
        <dbReference type="ARBA" id="ARBA00008026"/>
    </source>
</evidence>
<feature type="binding site" description="in other chain" evidence="9">
    <location>
        <position position="48"/>
    </location>
    <ligand>
        <name>ATP</name>
        <dbReference type="ChEBI" id="CHEBI:30616"/>
        <note>ligand shared between dimeric partners</note>
    </ligand>
</feature>
<dbReference type="GO" id="GO:0005524">
    <property type="term" value="F:ATP binding"/>
    <property type="evidence" value="ECO:0007669"/>
    <property type="project" value="UniProtKB-UniRule"/>
</dbReference>
<dbReference type="InterPro" id="IPR010918">
    <property type="entry name" value="PurM-like_C_dom"/>
</dbReference>
<dbReference type="PANTHER" id="PTHR10256">
    <property type="entry name" value="SELENIDE, WATER DIKINASE"/>
    <property type="match status" value="1"/>
</dbReference>
<evidence type="ECO:0000313" key="13">
    <source>
        <dbReference type="Proteomes" id="UP000774000"/>
    </source>
</evidence>
<keyword evidence="2 9" id="KW-0808">Transferase</keyword>
<dbReference type="InterPro" id="IPR016188">
    <property type="entry name" value="PurM-like_N"/>
</dbReference>
<gene>
    <name evidence="9" type="primary">selD</name>
    <name evidence="12" type="ORF">JOC47_002182</name>
</gene>
<comment type="function">
    <text evidence="9">Synthesizes selenophosphate from selenide and ATP.</text>
</comment>
<evidence type="ECO:0000256" key="9">
    <source>
        <dbReference type="HAMAP-Rule" id="MF_00625"/>
    </source>
</evidence>
<dbReference type="GO" id="GO:0004756">
    <property type="term" value="F:selenide, water dikinase activity"/>
    <property type="evidence" value="ECO:0007669"/>
    <property type="project" value="UniProtKB-UniRule"/>
</dbReference>
<dbReference type="Pfam" id="PF02769">
    <property type="entry name" value="AIRS_C"/>
    <property type="match status" value="1"/>
</dbReference>
<dbReference type="SUPFAM" id="SSF56042">
    <property type="entry name" value="PurM C-terminal domain-like"/>
    <property type="match status" value="1"/>
</dbReference>
<comment type="caution">
    <text evidence="9">Lacks conserved residue(s) required for the propagation of feature annotation.</text>
</comment>
<keyword evidence="8 9" id="KW-0711">Selenium</keyword>
<evidence type="ECO:0000256" key="7">
    <source>
        <dbReference type="ARBA" id="ARBA00022842"/>
    </source>
</evidence>
<dbReference type="Gene3D" id="3.90.650.10">
    <property type="entry name" value="PurM-like C-terminal domain"/>
    <property type="match status" value="1"/>
</dbReference>
<keyword evidence="6 9" id="KW-0067">ATP-binding</keyword>
<dbReference type="PIRSF" id="PIRSF036407">
    <property type="entry name" value="Selenphspht_syn"/>
    <property type="match status" value="1"/>
</dbReference>
<dbReference type="GO" id="GO:0016260">
    <property type="term" value="P:selenocysteine biosynthetic process"/>
    <property type="evidence" value="ECO:0007669"/>
    <property type="project" value="InterPro"/>
</dbReference>
<proteinExistence type="inferred from homology"/>
<feature type="binding site" evidence="9">
    <location>
        <position position="206"/>
    </location>
    <ligand>
        <name>Mg(2+)</name>
        <dbReference type="ChEBI" id="CHEBI:18420"/>
    </ligand>
</feature>
<keyword evidence="5 9" id="KW-0418">Kinase</keyword>
<evidence type="ECO:0000256" key="2">
    <source>
        <dbReference type="ARBA" id="ARBA00022679"/>
    </source>
</evidence>
<feature type="domain" description="PurM-like C-terminal" evidence="11">
    <location>
        <begin position="148"/>
        <end position="321"/>
    </location>
</feature>
<dbReference type="InterPro" id="IPR023061">
    <property type="entry name" value="SelD_I"/>
</dbReference>
<accession>A0A939BSM9</accession>
<keyword evidence="13" id="KW-1185">Reference proteome</keyword>
<keyword evidence="4 9" id="KW-0547">Nucleotide-binding</keyword>
<dbReference type="PANTHER" id="PTHR10256:SF0">
    <property type="entry name" value="INACTIVE SELENIDE, WATER DIKINASE-LIKE PROTEIN-RELATED"/>
    <property type="match status" value="1"/>
</dbReference>
<dbReference type="SUPFAM" id="SSF55326">
    <property type="entry name" value="PurM N-terminal domain-like"/>
    <property type="match status" value="1"/>
</dbReference>
<dbReference type="EC" id="2.7.9.3" evidence="9"/>
<dbReference type="GO" id="GO:0005737">
    <property type="term" value="C:cytoplasm"/>
    <property type="evidence" value="ECO:0007669"/>
    <property type="project" value="TreeGrafter"/>
</dbReference>
<evidence type="ECO:0000256" key="8">
    <source>
        <dbReference type="ARBA" id="ARBA00023266"/>
    </source>
</evidence>
<dbReference type="Proteomes" id="UP000774000">
    <property type="component" value="Unassembled WGS sequence"/>
</dbReference>
<sequence length="327" mass="34471">MGPHALSQVLRQVDFSCDDENLIVGLDSADDAIAYQINPEQIMIQSLDFFTPIVDDPYLFGQIAAANALSDIYAMGGQPLTAMNVVGFPSCLEGEILSEILQGGADKVAEAGAIIAGGHTVEDDEPKYGLSVTGQTKPGQLLTNDNAQAGDKLILTKPLGMGIVSTAIKGDMADEEVAERVISAMARLNNQAVKVMHDYGVNACTDITGFGLLGHAWEMAEGSNQKIEISAAEVPVFGGVIDYAEMGLVPGGAYNNQQYLEQHVEFGPEVADSMIDILFDPQTSGGLLISVPQEQVSDLLIELYGLGVDDAAVVGEVVAGEPQIKVT</sequence>
<dbReference type="FunFam" id="3.90.650.10:FF:000004">
    <property type="entry name" value="Selenide, water dikinase"/>
    <property type="match status" value="1"/>
</dbReference>
<keyword evidence="3 9" id="KW-0479">Metal-binding</keyword>
<keyword evidence="7 9" id="KW-0460">Magnesium</keyword>
<evidence type="ECO:0000259" key="11">
    <source>
        <dbReference type="Pfam" id="PF02769"/>
    </source>
</evidence>
<comment type="caution">
    <text evidence="12">The sequence shown here is derived from an EMBL/GenBank/DDBJ whole genome shotgun (WGS) entry which is preliminary data.</text>
</comment>
<dbReference type="InterPro" id="IPR004536">
    <property type="entry name" value="SPS/SelD"/>
</dbReference>
<comment type="catalytic activity">
    <reaction evidence="9">
        <text>hydrogenselenide + ATP + H2O = selenophosphate + AMP + phosphate + 2 H(+)</text>
        <dbReference type="Rhea" id="RHEA:18737"/>
        <dbReference type="ChEBI" id="CHEBI:15377"/>
        <dbReference type="ChEBI" id="CHEBI:15378"/>
        <dbReference type="ChEBI" id="CHEBI:16144"/>
        <dbReference type="ChEBI" id="CHEBI:29317"/>
        <dbReference type="ChEBI" id="CHEBI:30616"/>
        <dbReference type="ChEBI" id="CHEBI:43474"/>
        <dbReference type="ChEBI" id="CHEBI:456215"/>
        <dbReference type="EC" id="2.7.9.3"/>
    </reaction>
</comment>
<feature type="binding site" evidence="9">
    <location>
        <position position="31"/>
    </location>
    <ligand>
        <name>Mg(2+)</name>
        <dbReference type="ChEBI" id="CHEBI:18420"/>
    </ligand>
</feature>
<dbReference type="CDD" id="cd02195">
    <property type="entry name" value="SelD"/>
    <property type="match status" value="1"/>
</dbReference>
<organism evidence="12 13">
    <name type="scientific">Halanaerobacter jeridensis</name>
    <dbReference type="NCBI Taxonomy" id="706427"/>
    <lineage>
        <taxon>Bacteria</taxon>
        <taxon>Bacillati</taxon>
        <taxon>Bacillota</taxon>
        <taxon>Clostridia</taxon>
        <taxon>Halanaerobiales</taxon>
        <taxon>Halobacteroidaceae</taxon>
        <taxon>Halanaerobacter</taxon>
    </lineage>
</organism>
<evidence type="ECO:0000259" key="10">
    <source>
        <dbReference type="Pfam" id="PF00586"/>
    </source>
</evidence>
<dbReference type="GO" id="GO:0000287">
    <property type="term" value="F:magnesium ion binding"/>
    <property type="evidence" value="ECO:0007669"/>
    <property type="project" value="UniProtKB-UniRule"/>
</dbReference>
<dbReference type="EMBL" id="JAFBDQ010000011">
    <property type="protein sequence ID" value="MBM7557316.1"/>
    <property type="molecule type" value="Genomic_DNA"/>
</dbReference>
<dbReference type="InterPro" id="IPR036921">
    <property type="entry name" value="PurM-like_N_sf"/>
</dbReference>
<name>A0A939BSM9_9FIRM</name>
<feature type="binding site" description="in other chain" evidence="9">
    <location>
        <begin position="28"/>
        <end position="30"/>
    </location>
    <ligand>
        <name>ATP</name>
        <dbReference type="ChEBI" id="CHEBI:30616"/>
        <note>ligand shared between dimeric partners</note>
    </ligand>
</feature>
<feature type="binding site" evidence="9">
    <location>
        <begin position="118"/>
        <end position="120"/>
    </location>
    <ligand>
        <name>ATP</name>
        <dbReference type="ChEBI" id="CHEBI:30616"/>
        <note>ligand shared between dimeric partners</note>
    </ligand>
</feature>
<evidence type="ECO:0000256" key="5">
    <source>
        <dbReference type="ARBA" id="ARBA00022777"/>
    </source>
</evidence>
<feature type="binding site" description="in other chain" evidence="9">
    <location>
        <position position="71"/>
    </location>
    <ligand>
        <name>ATP</name>
        <dbReference type="ChEBI" id="CHEBI:30616"/>
        <note>ligand shared between dimeric partners</note>
    </ligand>
</feature>
<feature type="binding site" evidence="9">
    <location>
        <position position="71"/>
    </location>
    <ligand>
        <name>Mg(2+)</name>
        <dbReference type="ChEBI" id="CHEBI:18420"/>
    </ligand>
</feature>